<protein>
    <submittedName>
        <fullName evidence="1">Uncharacterized protein</fullName>
    </submittedName>
</protein>
<name>A0ABU9XLD9_9BACI</name>
<keyword evidence="1" id="KW-0614">Plasmid</keyword>
<evidence type="ECO:0000313" key="2">
    <source>
        <dbReference type="Proteomes" id="UP001444625"/>
    </source>
</evidence>
<geneLocation type="plasmid" evidence="1">
    <name>unnamed</name>
</geneLocation>
<dbReference type="EMBL" id="JBDIML010000010">
    <property type="protein sequence ID" value="MEN2769080.1"/>
    <property type="molecule type" value="Genomic_DNA"/>
</dbReference>
<dbReference type="RefSeq" id="WP_345826578.1">
    <property type="nucleotide sequence ID" value="NZ_JBDIML010000010.1"/>
</dbReference>
<organism evidence="1 2">
    <name type="scientific">Ornithinibacillus xuwenensis</name>
    <dbReference type="NCBI Taxonomy" id="3144668"/>
    <lineage>
        <taxon>Bacteria</taxon>
        <taxon>Bacillati</taxon>
        <taxon>Bacillota</taxon>
        <taxon>Bacilli</taxon>
        <taxon>Bacillales</taxon>
        <taxon>Bacillaceae</taxon>
        <taxon>Ornithinibacillus</taxon>
    </lineage>
</organism>
<evidence type="ECO:0000313" key="1">
    <source>
        <dbReference type="EMBL" id="MEN2769080.1"/>
    </source>
</evidence>
<sequence length="116" mass="13261">MSTTSNHPLQSSVISFKCYNCFKALQDAGTFTSNGKTLTAHMYSDVEQRIIKQLEQASEERVNEPNKEGFVSYYGAVMIEESDFRDSQLNSMDEFLPEAKEHMKEMLKSMNEGEDE</sequence>
<reference evidence="1 2" key="1">
    <citation type="submission" date="2024-05" db="EMBL/GenBank/DDBJ databases">
        <authorList>
            <person name="Haq I."/>
            <person name="Ullah Z."/>
            <person name="Ahmad R."/>
            <person name="Li M."/>
            <person name="Tong Y."/>
        </authorList>
    </citation>
    <scope>NUCLEOTIDE SEQUENCE [LARGE SCALE GENOMIC DNA]</scope>
    <source>
        <strain evidence="1 2">16A2E</strain>
        <plasmid evidence="1">unnamed</plasmid>
    </source>
</reference>
<comment type="caution">
    <text evidence="1">The sequence shown here is derived from an EMBL/GenBank/DDBJ whole genome shotgun (WGS) entry which is preliminary data.</text>
</comment>
<proteinExistence type="predicted"/>
<accession>A0ABU9XLD9</accession>
<keyword evidence="2" id="KW-1185">Reference proteome</keyword>
<gene>
    <name evidence="1" type="ORF">ABC228_18045</name>
</gene>
<dbReference type="Proteomes" id="UP001444625">
    <property type="component" value="Unassembled WGS sequence"/>
</dbReference>